<evidence type="ECO:0008006" key="4">
    <source>
        <dbReference type="Google" id="ProtNLM"/>
    </source>
</evidence>
<keyword evidence="1" id="KW-0812">Transmembrane</keyword>
<dbReference type="OrthoDB" id="2990581at2"/>
<dbReference type="Proteomes" id="UP000018890">
    <property type="component" value="Unassembled WGS sequence"/>
</dbReference>
<sequence>MNYVFMMVILFLSAYNLYIKKNKEAWEEVRKEIHFPSIKSSIQFLFFGAINSFFGAYIFGIEWLYWITLYSVLGLVICYETVSSKKEEKSFLSS</sequence>
<keyword evidence="3" id="KW-1185">Reference proteome</keyword>
<proteinExistence type="predicted"/>
<evidence type="ECO:0000313" key="3">
    <source>
        <dbReference type="Proteomes" id="UP000018890"/>
    </source>
</evidence>
<name>W4Q1H3_9BACI</name>
<accession>W4Q1H3</accession>
<evidence type="ECO:0000313" key="2">
    <source>
        <dbReference type="EMBL" id="GAE25568.1"/>
    </source>
</evidence>
<dbReference type="AlphaFoldDB" id="W4Q1H3"/>
<organism evidence="2 3">
    <name type="scientific">Halalkalibacter wakoensis JCM 9140</name>
    <dbReference type="NCBI Taxonomy" id="1236970"/>
    <lineage>
        <taxon>Bacteria</taxon>
        <taxon>Bacillati</taxon>
        <taxon>Bacillota</taxon>
        <taxon>Bacilli</taxon>
        <taxon>Bacillales</taxon>
        <taxon>Bacillaceae</taxon>
        <taxon>Halalkalibacter</taxon>
    </lineage>
</organism>
<keyword evidence="1" id="KW-0472">Membrane</keyword>
<gene>
    <name evidence="2" type="ORF">JCM9140_1568</name>
</gene>
<keyword evidence="1" id="KW-1133">Transmembrane helix</keyword>
<dbReference type="RefSeq" id="WP_034744167.1">
    <property type="nucleotide sequence ID" value="NZ_BAUT01000011.1"/>
</dbReference>
<evidence type="ECO:0000256" key="1">
    <source>
        <dbReference type="SAM" id="Phobius"/>
    </source>
</evidence>
<dbReference type="EMBL" id="BAUT01000011">
    <property type="protein sequence ID" value="GAE25568.1"/>
    <property type="molecule type" value="Genomic_DNA"/>
</dbReference>
<dbReference type="STRING" id="1236970.JCM9140_1568"/>
<feature type="transmembrane region" description="Helical" evidence="1">
    <location>
        <begin position="40"/>
        <end position="58"/>
    </location>
</feature>
<protein>
    <recommendedName>
        <fullName evidence="4">DUF3784 domain-containing protein</fullName>
    </recommendedName>
</protein>
<reference evidence="2" key="1">
    <citation type="journal article" date="2014" name="Genome Announc.">
        <title>Draft Genome Sequences of Three Alkaliphilic Bacillus Strains, Bacillus wakoensis JCM 9140T, Bacillus akibai JCM 9157T, and Bacillus hemicellulosilyticus JCM 9152T.</title>
        <authorList>
            <person name="Yuki M."/>
            <person name="Oshima K."/>
            <person name="Suda W."/>
            <person name="Oshida Y."/>
            <person name="Kitamura K."/>
            <person name="Iida T."/>
            <person name="Hattori M."/>
            <person name="Ohkuma M."/>
        </authorList>
    </citation>
    <scope>NUCLEOTIDE SEQUENCE [LARGE SCALE GENOMIC DNA]</scope>
    <source>
        <strain evidence="2">JCM 9140</strain>
    </source>
</reference>
<comment type="caution">
    <text evidence="2">The sequence shown here is derived from an EMBL/GenBank/DDBJ whole genome shotgun (WGS) entry which is preliminary data.</text>
</comment>
<feature type="transmembrane region" description="Helical" evidence="1">
    <location>
        <begin position="64"/>
        <end position="82"/>
    </location>
</feature>